<feature type="transmembrane region" description="Helical" evidence="1">
    <location>
        <begin position="220"/>
        <end position="241"/>
    </location>
</feature>
<gene>
    <name evidence="3" type="ORF">GCM10022211_09110</name>
</gene>
<dbReference type="InterPro" id="IPR050834">
    <property type="entry name" value="Glycosyltransf_2"/>
</dbReference>
<comment type="caution">
    <text evidence="3">The sequence shown here is derived from an EMBL/GenBank/DDBJ whole genome shotgun (WGS) entry which is preliminary data.</text>
</comment>
<name>A0ABP7RQQ4_9SPHN</name>
<keyword evidence="1" id="KW-1133">Transmembrane helix</keyword>
<evidence type="ECO:0000259" key="2">
    <source>
        <dbReference type="Pfam" id="PF00535"/>
    </source>
</evidence>
<evidence type="ECO:0000313" key="3">
    <source>
        <dbReference type="EMBL" id="GAA4000744.1"/>
    </source>
</evidence>
<organism evidence="3 4">
    <name type="scientific">Sphingomonas humi</name>
    <dbReference type="NCBI Taxonomy" id="335630"/>
    <lineage>
        <taxon>Bacteria</taxon>
        <taxon>Pseudomonadati</taxon>
        <taxon>Pseudomonadota</taxon>
        <taxon>Alphaproteobacteria</taxon>
        <taxon>Sphingomonadales</taxon>
        <taxon>Sphingomonadaceae</taxon>
        <taxon>Sphingomonas</taxon>
    </lineage>
</organism>
<feature type="transmembrane region" description="Helical" evidence="1">
    <location>
        <begin position="247"/>
        <end position="265"/>
    </location>
</feature>
<dbReference type="Gene3D" id="3.90.550.10">
    <property type="entry name" value="Spore Coat Polysaccharide Biosynthesis Protein SpsA, Chain A"/>
    <property type="match status" value="1"/>
</dbReference>
<dbReference type="Pfam" id="PF00535">
    <property type="entry name" value="Glycos_transf_2"/>
    <property type="match status" value="1"/>
</dbReference>
<dbReference type="PANTHER" id="PTHR43685">
    <property type="entry name" value="GLYCOSYLTRANSFERASE"/>
    <property type="match status" value="1"/>
</dbReference>
<reference evidence="4" key="1">
    <citation type="journal article" date="2019" name="Int. J. Syst. Evol. Microbiol.">
        <title>The Global Catalogue of Microorganisms (GCM) 10K type strain sequencing project: providing services to taxonomists for standard genome sequencing and annotation.</title>
        <authorList>
            <consortium name="The Broad Institute Genomics Platform"/>
            <consortium name="The Broad Institute Genome Sequencing Center for Infectious Disease"/>
            <person name="Wu L."/>
            <person name="Ma J."/>
        </authorList>
    </citation>
    <scope>NUCLEOTIDE SEQUENCE [LARGE SCALE GENOMIC DNA]</scope>
    <source>
        <strain evidence="4">JCM 16603</strain>
    </source>
</reference>
<keyword evidence="4" id="KW-1185">Reference proteome</keyword>
<sequence length="318" mass="35091">MRCLRSVPDVPARIYVDSGSTDGSQDFARSLGFTVLDLELGQGQEFTAARARNLGLAAIADSHPEVRFVHTADGDCELTPGWVQQARETLAADETLAVVFGRRREKYPTRNIYHVACEIEWDVPAGEARSCGGDALFRLAALQSVNGYNPRLIAGEEPDLCLRLRQNGWRIWANGRDMTLHDVDIGSMRQSWRRAMRAGHATAELAALHGRQGDPGWHRFLLSIFFWTGVMALAALLLLGAAAFQSAVFLALGLAVVALLAVQVVRTSGQARRKGFGQGTALKWGLLLFVFKIAQVQGVLIYWARRLTSSRRTLIEYK</sequence>
<evidence type="ECO:0000256" key="1">
    <source>
        <dbReference type="SAM" id="Phobius"/>
    </source>
</evidence>
<dbReference type="PANTHER" id="PTHR43685:SF2">
    <property type="entry name" value="GLYCOSYLTRANSFERASE 2-LIKE DOMAIN-CONTAINING PROTEIN"/>
    <property type="match status" value="1"/>
</dbReference>
<feature type="domain" description="Glycosyltransferase 2-like" evidence="2">
    <location>
        <begin position="14"/>
        <end position="115"/>
    </location>
</feature>
<dbReference type="InterPro" id="IPR001173">
    <property type="entry name" value="Glyco_trans_2-like"/>
</dbReference>
<evidence type="ECO:0000313" key="4">
    <source>
        <dbReference type="Proteomes" id="UP001501310"/>
    </source>
</evidence>
<accession>A0ABP7RQQ4</accession>
<dbReference type="Proteomes" id="UP001501310">
    <property type="component" value="Unassembled WGS sequence"/>
</dbReference>
<keyword evidence="1" id="KW-0812">Transmembrane</keyword>
<dbReference type="InterPro" id="IPR029044">
    <property type="entry name" value="Nucleotide-diphossugar_trans"/>
</dbReference>
<dbReference type="EMBL" id="BAAAZD010000001">
    <property type="protein sequence ID" value="GAA4000744.1"/>
    <property type="molecule type" value="Genomic_DNA"/>
</dbReference>
<keyword evidence="1" id="KW-0472">Membrane</keyword>
<protein>
    <recommendedName>
        <fullName evidence="2">Glycosyltransferase 2-like domain-containing protein</fullName>
    </recommendedName>
</protein>
<feature type="transmembrane region" description="Helical" evidence="1">
    <location>
        <begin position="286"/>
        <end position="304"/>
    </location>
</feature>
<proteinExistence type="predicted"/>
<dbReference type="SUPFAM" id="SSF53448">
    <property type="entry name" value="Nucleotide-diphospho-sugar transferases"/>
    <property type="match status" value="1"/>
</dbReference>